<comment type="caution">
    <text evidence="2">The sequence shown here is derived from an EMBL/GenBank/DDBJ whole genome shotgun (WGS) entry which is preliminary data.</text>
</comment>
<dbReference type="GO" id="GO:0005740">
    <property type="term" value="C:mitochondrial envelope"/>
    <property type="evidence" value="ECO:0007669"/>
    <property type="project" value="TreeGrafter"/>
</dbReference>
<feature type="region of interest" description="Disordered" evidence="1">
    <location>
        <begin position="221"/>
        <end position="305"/>
    </location>
</feature>
<dbReference type="Pfam" id="PF08634">
    <property type="entry name" value="Pet127"/>
    <property type="match status" value="1"/>
</dbReference>
<evidence type="ECO:0000256" key="1">
    <source>
        <dbReference type="SAM" id="MobiDB-lite"/>
    </source>
</evidence>
<feature type="region of interest" description="Disordered" evidence="1">
    <location>
        <begin position="827"/>
        <end position="872"/>
    </location>
</feature>
<name>A0A7C8V0Z8_ORBOL</name>
<feature type="compositionally biased region" description="Basic and acidic residues" evidence="1">
    <location>
        <begin position="108"/>
        <end position="124"/>
    </location>
</feature>
<dbReference type="InterPro" id="IPR013943">
    <property type="entry name" value="Pet127"/>
</dbReference>
<dbReference type="EMBL" id="WIWS01000002">
    <property type="protein sequence ID" value="KAF3229348.1"/>
    <property type="molecule type" value="Genomic_DNA"/>
</dbReference>
<gene>
    <name evidence="2" type="ORF">TWF106_004267</name>
</gene>
<feature type="region of interest" description="Disordered" evidence="1">
    <location>
        <begin position="108"/>
        <end position="128"/>
    </location>
</feature>
<dbReference type="PANTHER" id="PTHR31014:SF0">
    <property type="entry name" value="MITOCHONDRIAL TRANSLATION SYSTEM COMPONENT PET127-RELATED"/>
    <property type="match status" value="1"/>
</dbReference>
<organism evidence="2 3">
    <name type="scientific">Orbilia oligospora</name>
    <name type="common">Nematode-trapping fungus</name>
    <name type="synonym">Arthrobotrys oligospora</name>
    <dbReference type="NCBI Taxonomy" id="2813651"/>
    <lineage>
        <taxon>Eukaryota</taxon>
        <taxon>Fungi</taxon>
        <taxon>Dikarya</taxon>
        <taxon>Ascomycota</taxon>
        <taxon>Pezizomycotina</taxon>
        <taxon>Orbiliomycetes</taxon>
        <taxon>Orbiliales</taxon>
        <taxon>Orbiliaceae</taxon>
        <taxon>Orbilia</taxon>
    </lineage>
</organism>
<proteinExistence type="predicted"/>
<reference evidence="2 3" key="1">
    <citation type="submission" date="2019-06" db="EMBL/GenBank/DDBJ databases">
        <authorList>
            <person name="Palmer J.M."/>
        </authorList>
    </citation>
    <scope>NUCLEOTIDE SEQUENCE [LARGE SCALE GENOMIC DNA]</scope>
    <source>
        <strain evidence="2 3">TWF106</strain>
    </source>
</reference>
<feature type="region of interest" description="Disordered" evidence="1">
    <location>
        <begin position="706"/>
        <end position="736"/>
    </location>
</feature>
<sequence>MLRMRASLTRAGSRPFMNQRSPWICRTCQIHQSASLLLPKNDGESFPQQGVTFKAIGKRKKGALPMEDTMTPEERERVVEKMRVKHTKFIEKLQEYIRIRKKMAEKLKKDAENKKKNKTKETKGPKTVSVVAKTEENRVKRAQEICEAAKLFSVTPHTWPSVNRLAITSDNLLLMHTAMKATMQKMQVEKGKPSSWLEASTQRAKNDALYYPLMGGAGPLDGSTIGEANTEVGSGDKTNTNDQPAEGEPTKLPSESTNEANGEANGKTIEDADGKELEDREQGTPEKSGKEEKKPRKSAKEKKLEVDATTITAKDFQLEPIDLEQNVELRPLSHGLDRVLFNPGVTFLRDPRSRVYNFDPYLDSIMPVDEFDFDALGDYVTSSKDTTLIDLARGSQKKYVGSTSSMTAILSHLHYLLSRWRPINVKMLSKGFVAESENFTRLSRLPVSVILRWKDGIYAIDQDKEADSMETILLFLGRSMEKMLTLPPEVFQKYHKSASHEIPDEVKNARERYHYTGFGDLLFRSQLDAHDDRLPGTGVFDLKTRGVISIRMNAAEPATGWGYQIKTADGQFESFEREYYDLIRSAFMKYSLQVRMGRMDGCFVAYHNTKRIFGFQYISIDEMDEALHGSPEVGDQEFKLSLKLLNEALDKATEKYPEQSLRLWFETRESAMPFLYFAAEPITEEEVLASQERGADLNVVLNQIKKSSRPPGLDSMGPRRNQPTVQESETEMDEATLEETTVEETTVEETAVEETSVEETAVEKTPTEAATAELIEKDEEEARDTLSALQEGTEMLESVTVEGEKLIDPVRDARLLAEGKSGWEYLAAPKTENSTDGSVDPVAEEPARSDDESTTEQIAEDSATDDAAAAETAAADGPFVQVLVAQSTVNGEKVDRPTTLNAKDVWSVNYAFLEMDNKAATKTLGQIKRRKKEGIEYDANWKSTFMQHLKKLSLQGERYAAQQRREDEEGDIVVYRNDWGTIDLEETASIRAHIELA</sequence>
<dbReference type="AlphaFoldDB" id="A0A7C8V0Z8"/>
<dbReference type="Proteomes" id="UP000472727">
    <property type="component" value="Unassembled WGS sequence"/>
</dbReference>
<protein>
    <recommendedName>
        <fullName evidence="4">Pet127-domain-containing protein</fullName>
    </recommendedName>
</protein>
<evidence type="ECO:0000313" key="2">
    <source>
        <dbReference type="EMBL" id="KAF3229348.1"/>
    </source>
</evidence>
<accession>A0A7C8V0Z8</accession>
<dbReference type="PANTHER" id="PTHR31014">
    <property type="entry name" value="MITOCHONDRIAL TRANSLATION SYSTEM COMPONENT PET127-RELATED"/>
    <property type="match status" value="1"/>
</dbReference>
<feature type="compositionally biased region" description="Acidic residues" evidence="1">
    <location>
        <begin position="852"/>
        <end position="864"/>
    </location>
</feature>
<dbReference type="GO" id="GO:0000964">
    <property type="term" value="P:mitochondrial RNA 5'-end processing"/>
    <property type="evidence" value="ECO:0007669"/>
    <property type="project" value="TreeGrafter"/>
</dbReference>
<evidence type="ECO:0008006" key="4">
    <source>
        <dbReference type="Google" id="ProtNLM"/>
    </source>
</evidence>
<evidence type="ECO:0000313" key="3">
    <source>
        <dbReference type="Proteomes" id="UP000472727"/>
    </source>
</evidence>
<feature type="compositionally biased region" description="Basic and acidic residues" evidence="1">
    <location>
        <begin position="268"/>
        <end position="294"/>
    </location>
</feature>